<dbReference type="SMART" id="SM00530">
    <property type="entry name" value="HTH_XRE"/>
    <property type="match status" value="1"/>
</dbReference>
<feature type="domain" description="HTH cro/C1-type" evidence="1">
    <location>
        <begin position="13"/>
        <end position="67"/>
    </location>
</feature>
<dbReference type="Proteomes" id="UP000623776">
    <property type="component" value="Unassembled WGS sequence"/>
</dbReference>
<dbReference type="InterPro" id="IPR001387">
    <property type="entry name" value="Cro/C1-type_HTH"/>
</dbReference>
<proteinExistence type="predicted"/>
<gene>
    <name evidence="2" type="ORF">GCM10007157_30840</name>
</gene>
<organism evidence="2 3">
    <name type="scientific">Vreelandella hamiltonii</name>
    <dbReference type="NCBI Taxonomy" id="502829"/>
    <lineage>
        <taxon>Bacteria</taxon>
        <taxon>Pseudomonadati</taxon>
        <taxon>Pseudomonadota</taxon>
        <taxon>Gammaproteobacteria</taxon>
        <taxon>Oceanospirillales</taxon>
        <taxon>Halomonadaceae</taxon>
        <taxon>Vreelandella</taxon>
    </lineage>
</organism>
<sequence length="82" mass="9252">MKITSPDMLAKALKEARSHNGMSQKDAAEQVGIKQATVSAFENHPEKSRVETLFKLMAALGLELHVAKRESKQSEQVWDEEW</sequence>
<dbReference type="AlphaFoldDB" id="A0A8H9I9S6"/>
<reference evidence="3" key="1">
    <citation type="journal article" date="2019" name="Int. J. Syst. Evol. Microbiol.">
        <title>The Global Catalogue of Microorganisms (GCM) 10K type strain sequencing project: providing services to taxonomists for standard genome sequencing and annotation.</title>
        <authorList>
            <consortium name="The Broad Institute Genomics Platform"/>
            <consortium name="The Broad Institute Genome Sequencing Center for Infectious Disease"/>
            <person name="Wu L."/>
            <person name="Ma J."/>
        </authorList>
    </citation>
    <scope>NUCLEOTIDE SEQUENCE [LARGE SCALE GENOMIC DNA]</scope>
    <source>
        <strain evidence="3">KCTC 22154</strain>
    </source>
</reference>
<dbReference type="GO" id="GO:0003677">
    <property type="term" value="F:DNA binding"/>
    <property type="evidence" value="ECO:0007669"/>
    <property type="project" value="InterPro"/>
</dbReference>
<dbReference type="PROSITE" id="PS50943">
    <property type="entry name" value="HTH_CROC1"/>
    <property type="match status" value="1"/>
</dbReference>
<dbReference type="CDD" id="cd00093">
    <property type="entry name" value="HTH_XRE"/>
    <property type="match status" value="1"/>
</dbReference>
<dbReference type="EMBL" id="BMXN01000025">
    <property type="protein sequence ID" value="GGW37470.1"/>
    <property type="molecule type" value="Genomic_DNA"/>
</dbReference>
<dbReference type="InterPro" id="IPR010982">
    <property type="entry name" value="Lambda_DNA-bd_dom_sf"/>
</dbReference>
<evidence type="ECO:0000259" key="1">
    <source>
        <dbReference type="PROSITE" id="PS50943"/>
    </source>
</evidence>
<dbReference type="RefSeq" id="WP_016915307.1">
    <property type="nucleotide sequence ID" value="NZ_BMXN01000025.1"/>
</dbReference>
<evidence type="ECO:0000313" key="3">
    <source>
        <dbReference type="Proteomes" id="UP000623776"/>
    </source>
</evidence>
<dbReference type="Gene3D" id="1.10.260.40">
    <property type="entry name" value="lambda repressor-like DNA-binding domains"/>
    <property type="match status" value="1"/>
</dbReference>
<dbReference type="Pfam" id="PF01381">
    <property type="entry name" value="HTH_3"/>
    <property type="match status" value="1"/>
</dbReference>
<protein>
    <submittedName>
        <fullName evidence="2">Transcriptional regulator</fullName>
    </submittedName>
</protein>
<keyword evidence="3" id="KW-1185">Reference proteome</keyword>
<comment type="caution">
    <text evidence="2">The sequence shown here is derived from an EMBL/GenBank/DDBJ whole genome shotgun (WGS) entry which is preliminary data.</text>
</comment>
<evidence type="ECO:0000313" key="2">
    <source>
        <dbReference type="EMBL" id="GGW37470.1"/>
    </source>
</evidence>
<dbReference type="SUPFAM" id="SSF47413">
    <property type="entry name" value="lambda repressor-like DNA-binding domains"/>
    <property type="match status" value="1"/>
</dbReference>
<accession>A0A8H9I9S6</accession>
<name>A0A8H9I9S6_9GAMM</name>